<evidence type="ECO:0000313" key="3">
    <source>
        <dbReference type="Proteomes" id="UP001176941"/>
    </source>
</evidence>
<keyword evidence="3" id="KW-1185">Reference proteome</keyword>
<evidence type="ECO:0000256" key="1">
    <source>
        <dbReference type="SAM" id="MobiDB-lite"/>
    </source>
</evidence>
<dbReference type="EMBL" id="OX460344">
    <property type="protein sequence ID" value="CAI9181586.1"/>
    <property type="molecule type" value="Genomic_DNA"/>
</dbReference>
<feature type="compositionally biased region" description="Polar residues" evidence="1">
    <location>
        <begin position="111"/>
        <end position="127"/>
    </location>
</feature>
<sequence length="235" mass="25821">MLEESKALVHCNMRLELDQANEVPVRANKHIQPKLTKGAFQIAPTSENINNIRGSNHCSQCSKVNEELNQNQLEVAPEIMETPAIPAGEVHSHRHHIKKPKEGIFTRAKRTSPNNGQKQTSRSTNSCFSKATPKALVVGKEHEAKSSLLFTASQKFQSSPGLGLTTFRNMDEAWSGNRIPMPESHIKSVTVLDGFHDESPEKLDPMEQGPEDTAAAKVVAEKPIGALLSLGWSQC</sequence>
<accession>A0ABN9A987</accession>
<name>A0ABN9A987_RANTA</name>
<evidence type="ECO:0000313" key="2">
    <source>
        <dbReference type="EMBL" id="CAI9181586.1"/>
    </source>
</evidence>
<organism evidence="2 3">
    <name type="scientific">Rangifer tarandus platyrhynchus</name>
    <name type="common">Svalbard reindeer</name>
    <dbReference type="NCBI Taxonomy" id="3082113"/>
    <lineage>
        <taxon>Eukaryota</taxon>
        <taxon>Metazoa</taxon>
        <taxon>Chordata</taxon>
        <taxon>Craniata</taxon>
        <taxon>Vertebrata</taxon>
        <taxon>Euteleostomi</taxon>
        <taxon>Mammalia</taxon>
        <taxon>Eutheria</taxon>
        <taxon>Laurasiatheria</taxon>
        <taxon>Artiodactyla</taxon>
        <taxon>Ruminantia</taxon>
        <taxon>Pecora</taxon>
        <taxon>Cervidae</taxon>
        <taxon>Odocoileinae</taxon>
        <taxon>Rangifer</taxon>
    </lineage>
</organism>
<feature type="region of interest" description="Disordered" evidence="1">
    <location>
        <begin position="89"/>
        <end position="127"/>
    </location>
</feature>
<reference evidence="2" key="1">
    <citation type="submission" date="2023-04" db="EMBL/GenBank/DDBJ databases">
        <authorList>
            <consortium name="ELIXIR-Norway"/>
        </authorList>
    </citation>
    <scope>NUCLEOTIDE SEQUENCE [LARGE SCALE GENOMIC DNA]</scope>
</reference>
<gene>
    <name evidence="2" type="ORF">MRATA1EN1_LOCUS30548</name>
</gene>
<dbReference type="Proteomes" id="UP001176941">
    <property type="component" value="Chromosome Y"/>
</dbReference>
<protein>
    <submittedName>
        <fullName evidence="2">Uncharacterized protein</fullName>
    </submittedName>
</protein>
<proteinExistence type="predicted"/>